<dbReference type="Pfam" id="PF13793">
    <property type="entry name" value="Pribosyltran_N"/>
    <property type="match status" value="1"/>
</dbReference>
<dbReference type="Gene3D" id="1.10.357.140">
    <property type="entry name" value="UbiA prenyltransferase"/>
    <property type="match status" value="1"/>
</dbReference>
<accession>A0A660KPZ4</accession>
<evidence type="ECO:0000256" key="16">
    <source>
        <dbReference type="ARBA" id="ARBA00023128"/>
    </source>
</evidence>
<name>A0A660KPZ4_9ROSI</name>
<evidence type="ECO:0000256" key="7">
    <source>
        <dbReference type="ARBA" id="ARBA00022679"/>
    </source>
</evidence>
<keyword evidence="18 22" id="KW-0472">Membrane</keyword>
<evidence type="ECO:0000259" key="23">
    <source>
        <dbReference type="Pfam" id="PF13793"/>
    </source>
</evidence>
<keyword evidence="17" id="KW-0350">Heme biosynthesis</keyword>
<dbReference type="InterPro" id="IPR005946">
    <property type="entry name" value="Rib-P_diPkinase"/>
</dbReference>
<evidence type="ECO:0000256" key="10">
    <source>
        <dbReference type="ARBA" id="ARBA00022727"/>
    </source>
</evidence>
<dbReference type="NCBIfam" id="NF002758">
    <property type="entry name" value="PRK02812.1"/>
    <property type="match status" value="1"/>
</dbReference>
<feature type="transmembrane region" description="Helical" evidence="22">
    <location>
        <begin position="507"/>
        <end position="531"/>
    </location>
</feature>
<evidence type="ECO:0000256" key="22">
    <source>
        <dbReference type="SAM" id="Phobius"/>
    </source>
</evidence>
<dbReference type="CDD" id="cd13957">
    <property type="entry name" value="PT_UbiA_Cox10"/>
    <property type="match status" value="1"/>
</dbReference>
<evidence type="ECO:0000256" key="13">
    <source>
        <dbReference type="ARBA" id="ARBA00022840"/>
    </source>
</evidence>
<dbReference type="CDD" id="cd05125">
    <property type="entry name" value="Mth938_2P1-like"/>
    <property type="match status" value="1"/>
</dbReference>
<dbReference type="OrthoDB" id="413572at2759"/>
<evidence type="ECO:0000256" key="14">
    <source>
        <dbReference type="ARBA" id="ARBA00022842"/>
    </source>
</evidence>
<dbReference type="Pfam" id="PF14572">
    <property type="entry name" value="Pribosyl_synth"/>
    <property type="match status" value="1"/>
</dbReference>
<dbReference type="Pfam" id="PF01040">
    <property type="entry name" value="UbiA"/>
    <property type="match status" value="1"/>
</dbReference>
<evidence type="ECO:0000256" key="6">
    <source>
        <dbReference type="ARBA" id="ARBA00021776"/>
    </source>
</evidence>
<feature type="transmembrane region" description="Helical" evidence="22">
    <location>
        <begin position="109"/>
        <end position="129"/>
    </location>
</feature>
<evidence type="ECO:0000256" key="21">
    <source>
        <dbReference type="ARBA" id="ARBA00049984"/>
    </source>
</evidence>
<comment type="similarity">
    <text evidence="3">Belongs to the major facilitator superfamily. Proton-dependent oligopeptide transporter (POT/PTR) (TC 2.A.17) family.</text>
</comment>
<feature type="domain" description="Ribose-phosphate pyrophosphokinase N-terminal" evidence="23">
    <location>
        <begin position="1229"/>
        <end position="1344"/>
    </location>
</feature>
<gene>
    <name evidence="24" type="ORF">FH972_011001</name>
</gene>
<feature type="transmembrane region" description="Helical" evidence="22">
    <location>
        <begin position="388"/>
        <end position="407"/>
    </location>
</feature>
<dbReference type="GO" id="GO:0000287">
    <property type="term" value="F:magnesium ion binding"/>
    <property type="evidence" value="ECO:0007669"/>
    <property type="project" value="InterPro"/>
</dbReference>
<organism evidence="24 25">
    <name type="scientific">Carpinus fangiana</name>
    <dbReference type="NCBI Taxonomy" id="176857"/>
    <lineage>
        <taxon>Eukaryota</taxon>
        <taxon>Viridiplantae</taxon>
        <taxon>Streptophyta</taxon>
        <taxon>Embryophyta</taxon>
        <taxon>Tracheophyta</taxon>
        <taxon>Spermatophyta</taxon>
        <taxon>Magnoliopsida</taxon>
        <taxon>eudicotyledons</taxon>
        <taxon>Gunneridae</taxon>
        <taxon>Pentapetalae</taxon>
        <taxon>rosids</taxon>
        <taxon>fabids</taxon>
        <taxon>Fagales</taxon>
        <taxon>Betulaceae</taxon>
        <taxon>Carpinus</taxon>
    </lineage>
</organism>
<dbReference type="InterPro" id="IPR029099">
    <property type="entry name" value="Pribosyltran_N"/>
</dbReference>
<dbReference type="GO" id="GO:0032981">
    <property type="term" value="P:mitochondrial respiratory chain complex I assembly"/>
    <property type="evidence" value="ECO:0007669"/>
    <property type="project" value="InterPro"/>
</dbReference>
<protein>
    <recommendedName>
        <fullName evidence="6">NADH dehydrogenase [ubiquinone] 1 alpha subcomplex assembly factor 3</fullName>
        <ecNumber evidence="5">2.7.6.1</ecNumber>
    </recommendedName>
    <alternativeName>
        <fullName evidence="19">Heme O synthase</fullName>
    </alternativeName>
</protein>
<dbReference type="Proteomes" id="UP000327013">
    <property type="component" value="Chromosome 4"/>
</dbReference>
<evidence type="ECO:0000256" key="2">
    <source>
        <dbReference type="ARBA" id="ARBA00004173"/>
    </source>
</evidence>
<evidence type="ECO:0000256" key="8">
    <source>
        <dbReference type="ARBA" id="ARBA00022692"/>
    </source>
</evidence>
<dbReference type="PROSITE" id="PS00114">
    <property type="entry name" value="PRPP_SYNTHASE"/>
    <property type="match status" value="1"/>
</dbReference>
<feature type="transmembrane region" description="Helical" evidence="22">
    <location>
        <begin position="346"/>
        <end position="368"/>
    </location>
</feature>
<dbReference type="InterPro" id="IPR036748">
    <property type="entry name" value="MTH938-like_sf"/>
</dbReference>
<feature type="transmembrane region" description="Helical" evidence="22">
    <location>
        <begin position="197"/>
        <end position="216"/>
    </location>
</feature>
<dbReference type="SUPFAM" id="SSF64076">
    <property type="entry name" value="MTH938-like"/>
    <property type="match status" value="1"/>
</dbReference>
<keyword evidence="9" id="KW-0479">Metal-binding</keyword>
<evidence type="ECO:0000256" key="5">
    <source>
        <dbReference type="ARBA" id="ARBA00013247"/>
    </source>
</evidence>
<evidence type="ECO:0000256" key="19">
    <source>
        <dbReference type="ARBA" id="ARBA00030253"/>
    </source>
</evidence>
<proteinExistence type="inferred from homology"/>
<keyword evidence="11" id="KW-0547">Nucleotide-binding</keyword>
<feature type="transmembrane region" description="Helical" evidence="22">
    <location>
        <begin position="714"/>
        <end position="735"/>
    </location>
</feature>
<dbReference type="Gene3D" id="3.40.1230.10">
    <property type="entry name" value="MTH938-like"/>
    <property type="match status" value="1"/>
</dbReference>
<feature type="transmembrane region" description="Helical" evidence="22">
    <location>
        <begin position="428"/>
        <end position="447"/>
    </location>
</feature>
<dbReference type="InterPro" id="IPR034095">
    <property type="entry name" value="NDUF3"/>
</dbReference>
<dbReference type="Gene3D" id="3.40.50.2020">
    <property type="match status" value="2"/>
</dbReference>
<dbReference type="NCBIfam" id="NF002320">
    <property type="entry name" value="PRK01259.1"/>
    <property type="match status" value="1"/>
</dbReference>
<keyword evidence="13" id="KW-0067">ATP-binding</keyword>
<dbReference type="NCBIfam" id="TIGR01473">
    <property type="entry name" value="cyoE_ctaB"/>
    <property type="match status" value="1"/>
</dbReference>
<dbReference type="Gene3D" id="1.20.1250.20">
    <property type="entry name" value="MFS general substrate transporter like domains"/>
    <property type="match status" value="1"/>
</dbReference>
<dbReference type="GO" id="GO:0005739">
    <property type="term" value="C:mitochondrion"/>
    <property type="evidence" value="ECO:0007669"/>
    <property type="project" value="UniProtKB-SubCell"/>
</dbReference>
<dbReference type="InterPro" id="IPR036259">
    <property type="entry name" value="MFS_trans_sf"/>
</dbReference>
<dbReference type="HAMAP" id="MF_00154">
    <property type="entry name" value="CyoE_CtaB"/>
    <property type="match status" value="1"/>
</dbReference>
<dbReference type="GO" id="GO:0009156">
    <property type="term" value="P:ribonucleoside monophosphate biosynthetic process"/>
    <property type="evidence" value="ECO:0007669"/>
    <property type="project" value="InterPro"/>
</dbReference>
<dbReference type="GO" id="GO:0016301">
    <property type="term" value="F:kinase activity"/>
    <property type="evidence" value="ECO:0007669"/>
    <property type="project" value="UniProtKB-KW"/>
</dbReference>
<dbReference type="GO" id="GO:0016020">
    <property type="term" value="C:membrane"/>
    <property type="evidence" value="ECO:0007669"/>
    <property type="project" value="UniProtKB-SubCell"/>
</dbReference>
<keyword evidence="15 22" id="KW-1133">Transmembrane helix</keyword>
<evidence type="ECO:0000313" key="25">
    <source>
        <dbReference type="Proteomes" id="UP000327013"/>
    </source>
</evidence>
<dbReference type="EMBL" id="CM017324">
    <property type="protein sequence ID" value="KAE8038497.1"/>
    <property type="molecule type" value="Genomic_DNA"/>
</dbReference>
<feature type="transmembrane region" description="Helical" evidence="22">
    <location>
        <begin position="689"/>
        <end position="708"/>
    </location>
</feature>
<dbReference type="GO" id="GO:0004749">
    <property type="term" value="F:ribose phosphate diphosphokinase activity"/>
    <property type="evidence" value="ECO:0007669"/>
    <property type="project" value="UniProtKB-EC"/>
</dbReference>
<dbReference type="InterPro" id="IPR037515">
    <property type="entry name" value="Rib-P_diPkinase_bac"/>
</dbReference>
<dbReference type="GO" id="GO:0008495">
    <property type="term" value="F:protoheme IX farnesyltransferase activity"/>
    <property type="evidence" value="ECO:0007669"/>
    <property type="project" value="InterPro"/>
</dbReference>
<feature type="transmembrane region" description="Helical" evidence="22">
    <location>
        <begin position="811"/>
        <end position="832"/>
    </location>
</feature>
<feature type="transmembrane region" description="Helical" evidence="22">
    <location>
        <begin position="49"/>
        <end position="68"/>
    </location>
</feature>
<dbReference type="FunFam" id="3.40.1230.10:FF:000003">
    <property type="entry name" value="NADH dehydrogenase [ubiquinone] 1 alpha subcomplex assembly factor 3"/>
    <property type="match status" value="1"/>
</dbReference>
<keyword evidence="16" id="KW-0496">Mitochondrion</keyword>
<evidence type="ECO:0000256" key="9">
    <source>
        <dbReference type="ARBA" id="ARBA00022723"/>
    </source>
</evidence>
<dbReference type="InterPro" id="IPR000842">
    <property type="entry name" value="PRib_PP_synth_CS"/>
</dbReference>
<keyword evidence="14" id="KW-0460">Magnesium</keyword>
<dbReference type="SUPFAM" id="SSF103473">
    <property type="entry name" value="MFS general substrate transporter"/>
    <property type="match status" value="1"/>
</dbReference>
<dbReference type="Pfam" id="PF04430">
    <property type="entry name" value="DUF498"/>
    <property type="match status" value="1"/>
</dbReference>
<feature type="transmembrane region" description="Helical" evidence="22">
    <location>
        <begin position="782"/>
        <end position="799"/>
    </location>
</feature>
<dbReference type="NCBIfam" id="TIGR01251">
    <property type="entry name" value="ribP_PPkin"/>
    <property type="match status" value="1"/>
</dbReference>
<evidence type="ECO:0000256" key="12">
    <source>
        <dbReference type="ARBA" id="ARBA00022777"/>
    </source>
</evidence>
<dbReference type="Pfam" id="PF00854">
    <property type="entry name" value="PTR2"/>
    <property type="match status" value="1"/>
</dbReference>
<dbReference type="PANTHER" id="PTHR11654">
    <property type="entry name" value="OLIGOPEPTIDE TRANSPORTER-RELATED"/>
    <property type="match status" value="1"/>
</dbReference>
<keyword evidence="10" id="KW-0545">Nucleotide biosynthesis</keyword>
<evidence type="ECO:0000256" key="20">
    <source>
        <dbReference type="ARBA" id="ARBA00049535"/>
    </source>
</evidence>
<comment type="similarity">
    <text evidence="4">Belongs to the ribose-phosphate pyrophosphokinase family.</text>
</comment>
<comment type="similarity">
    <text evidence="21">Belongs to the NDUFAF3 family.</text>
</comment>
<keyword evidence="7" id="KW-0808">Transferase</keyword>
<dbReference type="SUPFAM" id="SSF53271">
    <property type="entry name" value="PRTase-like"/>
    <property type="match status" value="1"/>
</dbReference>
<evidence type="ECO:0000256" key="17">
    <source>
        <dbReference type="ARBA" id="ARBA00023133"/>
    </source>
</evidence>
<dbReference type="GO" id="GO:0006783">
    <property type="term" value="P:heme biosynthetic process"/>
    <property type="evidence" value="ECO:0007669"/>
    <property type="project" value="UniProtKB-KW"/>
</dbReference>
<comment type="subcellular location">
    <subcellularLocation>
        <location evidence="1">Membrane</location>
        <topology evidence="1">Multi-pass membrane protein</topology>
    </subcellularLocation>
    <subcellularLocation>
        <location evidence="2">Mitochondrion</location>
    </subcellularLocation>
</comment>
<dbReference type="FunFam" id="3.40.50.2020:FF:000007">
    <property type="entry name" value="Ribose-phosphate pyrophosphokinase"/>
    <property type="match status" value="1"/>
</dbReference>
<dbReference type="EC" id="2.7.6.1" evidence="5"/>
<dbReference type="InterPro" id="IPR029057">
    <property type="entry name" value="PRTase-like"/>
</dbReference>
<sequence length="1587" mass="174346">MSEVSFECQLYKGGVDEKVKNGQEVCTLDGTLDWHGRPAIRQGTVNQGLATLAFFGVGVNLVLFLTRVLGQDNAEAANNVSKWTGTVYLFSLVGAFLSETYLGRYKTCAVFQAIFVLGLVLLSLSSYIFLIKPSGCGSDQVHCGSHSSFHLALFYLSIYLVALGNGGYQPNIATFGADQFDEEDPTEGYSKIAFFSYFYLALNLGSLFSNTILGYFEDEGKWALGFWASAASAALALVLFLCGTKRYRHFKPQGNPLSRFCQVLVAASRKWKAEMTPSGEDLFEFQAKDCGKNGDRKILHTQGFKFLDRAAIVTSEDLNQMDRETYNPWLLCTVTQVEEVKCVLRLLPIWLCTILYSVVFTQMASLFVEQGAAMKTTIANFHIPPASMSSFDILSVAAFIFIYRRVLDPLLAMWKKTAKGFTELQRMGVGLVIAILAMIAAGIVESFRLHHATMECTNCEGSSSLSIFWQIPQYVLIGASEVFMYVGQLEFFNGQAPDGLKSFGSALCMTSISLGNYVSSLLVIIVMKISTRSDDLPSWIPSNLNKGHLDRFFFLLAALTAADLMVYIICARWYKYIKRPQNNRNLCKSPTLTLPFTTMWRRSSLSLSSKLLHSNPCNLSTSYGVVRTPIPNPHLYSASSESFNLGFPKPDGTVDISSMAVGSAARVRQVADVARHYGRCYWELSKARLSMLVVATSGTGFVLGSGSAIDFTGLCWTCAGTMMVAASANSLNQVFEINNDAKMKRTMQRPLPSGRITIPHAVTWASFAGVAGTALLASKANMLAAGLAASNLILYAFVYTPLKQIHPVNTWVGAVVGAIPPLLGWAAASGQISLNGMILPAALYFWQIPHFMALAYMCRNDYAAGGFRMFSLADASGRRTSLVALRNSLYLIPLGYLAYDWGVTSGWFCLESSILTLAITYAAFSFYRDRTSQKARRMFHASLLYLPVFMSGLLLHRLPDNQQCVQEDNSERIIEPSSSLVTLTEESENDDRKNTLMRSTVGNQARPPVAYASVAPFPFLPAPFLIRSLRKESPKPTNPTALPSLRRAFSLYDQINLIDNVPEDQLRFQRYTETGFTVNGVDYEGGLLCVGNMLMSWAPKKFHEVTPDSLSIFQIVRPIPEILILGCGRNIELVDPELRHFIRSTGMKLEALDSRNAVSTYNILNEEGRVVAAALLPYGKCSVVRDSLKCENGKPCVPILASVSTTPNRLPSSAGHLDDALDKHDTRLRIFSGTANPALSQEIACYMGLELGKIKIKRFADGEIYVQLQESVRGCDVYLVQPTCPPANENLMELLIMIDACRRASAKNITAVIPYFGYARADRKTQGRESIAAKLVANLITEAGANRVLACDLHSGQSMGYFDIPVDHVYGQPVILDYLASKSIYCDDLVVVSPDVGGVARARAFAKKLSDAPLAIVDKRRHGHNVAEVMNLIGDVKGKVAVMVDDMIDTAGTISKGAALLHQEGAREVYACSTHAVFSPPAIERLSSGLFQEVIVTNTIPVLEQNYFPQLTVLSVANLLGETIWRVHDDCSPKARDLIWPTQKLGVCMKTWPLVSFSLPTRSGSSAWKSLLHLTGPKPGHLLSLIS</sequence>
<dbReference type="InterPro" id="IPR000109">
    <property type="entry name" value="POT_fam"/>
</dbReference>
<dbReference type="GO" id="GO:0009165">
    <property type="term" value="P:nucleotide biosynthetic process"/>
    <property type="evidence" value="ECO:0007669"/>
    <property type="project" value="UniProtKB-KW"/>
</dbReference>
<evidence type="ECO:0000256" key="11">
    <source>
        <dbReference type="ARBA" id="ARBA00022741"/>
    </source>
</evidence>
<evidence type="ECO:0000256" key="18">
    <source>
        <dbReference type="ARBA" id="ARBA00023136"/>
    </source>
</evidence>
<dbReference type="CDD" id="cd17419">
    <property type="entry name" value="MFS_NPF7"/>
    <property type="match status" value="1"/>
</dbReference>
<evidence type="ECO:0000256" key="4">
    <source>
        <dbReference type="ARBA" id="ARBA00006478"/>
    </source>
</evidence>
<dbReference type="InterPro" id="IPR000836">
    <property type="entry name" value="PRTase_dom"/>
</dbReference>
<feature type="transmembrane region" description="Helical" evidence="22">
    <location>
        <begin position="939"/>
        <end position="958"/>
    </location>
</feature>
<dbReference type="GO" id="GO:0022857">
    <property type="term" value="F:transmembrane transporter activity"/>
    <property type="evidence" value="ECO:0007669"/>
    <property type="project" value="InterPro"/>
</dbReference>
<dbReference type="InterPro" id="IPR044878">
    <property type="entry name" value="UbiA_sf"/>
</dbReference>
<evidence type="ECO:0000313" key="24">
    <source>
        <dbReference type="EMBL" id="KAE8038497.1"/>
    </source>
</evidence>
<comment type="catalytic activity">
    <reaction evidence="20">
        <text>D-ribose 5-phosphate + ATP = 5-phospho-alpha-D-ribose 1-diphosphate + AMP + H(+)</text>
        <dbReference type="Rhea" id="RHEA:15609"/>
        <dbReference type="ChEBI" id="CHEBI:15378"/>
        <dbReference type="ChEBI" id="CHEBI:30616"/>
        <dbReference type="ChEBI" id="CHEBI:58017"/>
        <dbReference type="ChEBI" id="CHEBI:78346"/>
        <dbReference type="ChEBI" id="CHEBI:456215"/>
        <dbReference type="EC" id="2.7.6.1"/>
    </reaction>
</comment>
<dbReference type="GO" id="GO:0005524">
    <property type="term" value="F:ATP binding"/>
    <property type="evidence" value="ECO:0007669"/>
    <property type="project" value="UniProtKB-KW"/>
</dbReference>
<evidence type="ECO:0000256" key="15">
    <source>
        <dbReference type="ARBA" id="ARBA00022989"/>
    </source>
</evidence>
<dbReference type="InterPro" id="IPR007523">
    <property type="entry name" value="NDUFAF3/AAMDC"/>
</dbReference>
<dbReference type="CDD" id="cd06223">
    <property type="entry name" value="PRTases_typeI"/>
    <property type="match status" value="1"/>
</dbReference>
<dbReference type="FunFam" id="1.10.357.140:FF:000006">
    <property type="entry name" value="Protoheme IX farnesyltransferase, mitochondrial"/>
    <property type="match status" value="1"/>
</dbReference>
<evidence type="ECO:0000256" key="1">
    <source>
        <dbReference type="ARBA" id="ARBA00004141"/>
    </source>
</evidence>
<feature type="transmembrane region" description="Helical" evidence="22">
    <location>
        <begin position="551"/>
        <end position="574"/>
    </location>
</feature>
<feature type="transmembrane region" description="Helical" evidence="22">
    <location>
        <begin position="149"/>
        <end position="168"/>
    </location>
</feature>
<feature type="transmembrane region" description="Helical" evidence="22">
    <location>
        <begin position="467"/>
        <end position="486"/>
    </location>
</feature>
<dbReference type="HAMAP" id="MF_00583_B">
    <property type="entry name" value="RibP_PPkinase_B"/>
    <property type="match status" value="1"/>
</dbReference>
<keyword evidence="8 22" id="KW-0812">Transmembrane</keyword>
<evidence type="ECO:0000256" key="3">
    <source>
        <dbReference type="ARBA" id="ARBA00005982"/>
    </source>
</evidence>
<keyword evidence="12" id="KW-0418">Kinase</keyword>
<feature type="transmembrane region" description="Helical" evidence="22">
    <location>
        <begin position="905"/>
        <end position="927"/>
    </location>
</feature>
<dbReference type="InterPro" id="IPR000537">
    <property type="entry name" value="UbiA_prenyltransferase"/>
</dbReference>
<dbReference type="SMART" id="SM01400">
    <property type="entry name" value="Pribosyltran_N"/>
    <property type="match status" value="1"/>
</dbReference>
<feature type="transmembrane region" description="Helical" evidence="22">
    <location>
        <begin position="80"/>
        <end position="97"/>
    </location>
</feature>
<feature type="transmembrane region" description="Helical" evidence="22">
    <location>
        <begin position="756"/>
        <end position="776"/>
    </location>
</feature>
<feature type="transmembrane region" description="Helical" evidence="22">
    <location>
        <begin position="222"/>
        <end position="242"/>
    </location>
</feature>
<keyword evidence="25" id="KW-1185">Reference proteome</keyword>
<reference evidence="24 25" key="1">
    <citation type="submission" date="2019-06" db="EMBL/GenBank/DDBJ databases">
        <title>A chromosomal-level reference genome of Carpinus fangiana (Coryloideae, Betulaceae).</title>
        <authorList>
            <person name="Yang X."/>
            <person name="Wang Z."/>
            <person name="Zhang L."/>
            <person name="Hao G."/>
            <person name="Liu J."/>
            <person name="Yang Y."/>
        </authorList>
    </citation>
    <scope>NUCLEOTIDE SEQUENCE [LARGE SCALE GENOMIC DNA]</scope>
    <source>
        <strain evidence="24">Cfa_2016G</strain>
        <tissue evidence="24">Leaf</tissue>
    </source>
</reference>
<dbReference type="InterPro" id="IPR006369">
    <property type="entry name" value="Protohaem_IX_farnesylTrfase"/>
</dbReference>